<dbReference type="Pfam" id="PF20431">
    <property type="entry name" value="E_motif"/>
    <property type="match status" value="1"/>
</dbReference>
<proteinExistence type="predicted"/>
<sequence length="535" mass="59698">MSRHHLRITHILSRTFFRKICTHCRVGPSQSIGGFSCDGNLGDAVQLFDKTPVSKNVVAWNLTISAHIKDKNIKLAQRLFDQMPLRDTVSWNTMLSGFRDIRDPDNVYKCFLKMRRIGDRPNELTVAIMISAVLNEHFVCLVPQLHCFVYRFGLNVNAVLGSAVMRGYIDLGNCMSLCKVFDEILEKEVTPWNVLILGYMEFGFTREARSAFDAMPEKSAFSWSTLINGYLKNNELDQAWFAFNEMSEKDVFSWTAMIKGCVQSRKFEDAFDLFVAMMKSEVRPNHYTFSSALDACSGCSSLIMGNQVHACILKLGTPLDVILATSLIDMYAKCGDVETACHMFDGMRKKNLASWNAVIGGCARCGLADKALVEFDRMVETGIQPDGITFINVLSACVHGGTVEEGERIFASIESKYSIRPALEHYACMVDLYGRAGQLNKAKTLIEEMPYEPDVVVWGALLGACGLHSSLQLGETAANGIYRLQEDHPATYDLLSKMHGESGVWTRASAVRQLMKIKNAKKQNARSWIDAIGAS</sequence>
<dbReference type="EMBL" id="BAABME010018115">
    <property type="protein sequence ID" value="GAA0152662.1"/>
    <property type="molecule type" value="Genomic_DNA"/>
</dbReference>
<evidence type="ECO:0000313" key="4">
    <source>
        <dbReference type="Proteomes" id="UP001454036"/>
    </source>
</evidence>
<dbReference type="FunFam" id="1.25.40.10:FF:000090">
    <property type="entry name" value="Pentatricopeptide repeat-containing protein, chloroplastic"/>
    <property type="match status" value="1"/>
</dbReference>
<dbReference type="NCBIfam" id="TIGR00756">
    <property type="entry name" value="PPR"/>
    <property type="match status" value="5"/>
</dbReference>
<evidence type="ECO:0008006" key="5">
    <source>
        <dbReference type="Google" id="ProtNLM"/>
    </source>
</evidence>
<dbReference type="InterPro" id="IPR046848">
    <property type="entry name" value="E_motif"/>
</dbReference>
<reference evidence="3 4" key="1">
    <citation type="submission" date="2024-01" db="EMBL/GenBank/DDBJ databases">
        <title>The complete chloroplast genome sequence of Lithospermum erythrorhizon: insights into the phylogenetic relationship among Boraginaceae species and the maternal lineages of purple gromwells.</title>
        <authorList>
            <person name="Okada T."/>
            <person name="Watanabe K."/>
        </authorList>
    </citation>
    <scope>NUCLEOTIDE SEQUENCE [LARGE SCALE GENOMIC DNA]</scope>
</reference>
<dbReference type="AlphaFoldDB" id="A0AAV3PLN3"/>
<dbReference type="GO" id="GO:0003723">
    <property type="term" value="F:RNA binding"/>
    <property type="evidence" value="ECO:0007669"/>
    <property type="project" value="InterPro"/>
</dbReference>
<evidence type="ECO:0000256" key="2">
    <source>
        <dbReference type="PROSITE-ProRule" id="PRU00708"/>
    </source>
</evidence>
<name>A0AAV3PLN3_LITER</name>
<feature type="repeat" description="PPR" evidence="2">
    <location>
        <begin position="320"/>
        <end position="350"/>
    </location>
</feature>
<dbReference type="Gene3D" id="1.25.40.10">
    <property type="entry name" value="Tetratricopeptide repeat domain"/>
    <property type="match status" value="4"/>
</dbReference>
<dbReference type="Pfam" id="PF01535">
    <property type="entry name" value="PPR"/>
    <property type="match status" value="3"/>
</dbReference>
<dbReference type="GO" id="GO:0009451">
    <property type="term" value="P:RNA modification"/>
    <property type="evidence" value="ECO:0007669"/>
    <property type="project" value="InterPro"/>
</dbReference>
<evidence type="ECO:0000313" key="3">
    <source>
        <dbReference type="EMBL" id="GAA0152662.1"/>
    </source>
</evidence>
<organism evidence="3 4">
    <name type="scientific">Lithospermum erythrorhizon</name>
    <name type="common">Purple gromwell</name>
    <name type="synonym">Lithospermum officinale var. erythrorhizon</name>
    <dbReference type="NCBI Taxonomy" id="34254"/>
    <lineage>
        <taxon>Eukaryota</taxon>
        <taxon>Viridiplantae</taxon>
        <taxon>Streptophyta</taxon>
        <taxon>Embryophyta</taxon>
        <taxon>Tracheophyta</taxon>
        <taxon>Spermatophyta</taxon>
        <taxon>Magnoliopsida</taxon>
        <taxon>eudicotyledons</taxon>
        <taxon>Gunneridae</taxon>
        <taxon>Pentapetalae</taxon>
        <taxon>asterids</taxon>
        <taxon>lamiids</taxon>
        <taxon>Boraginales</taxon>
        <taxon>Boraginaceae</taxon>
        <taxon>Boraginoideae</taxon>
        <taxon>Lithospermeae</taxon>
        <taxon>Lithospermum</taxon>
    </lineage>
</organism>
<accession>A0AAV3PLN3</accession>
<dbReference type="PANTHER" id="PTHR47926:SF533">
    <property type="entry name" value="DYW DOMAIN-CONTAINING PROTEIN"/>
    <property type="match status" value="1"/>
</dbReference>
<dbReference type="PANTHER" id="PTHR47926">
    <property type="entry name" value="PENTATRICOPEPTIDE REPEAT-CONTAINING PROTEIN"/>
    <property type="match status" value="1"/>
</dbReference>
<gene>
    <name evidence="3" type="ORF">LIER_37536</name>
</gene>
<dbReference type="PROSITE" id="PS51375">
    <property type="entry name" value="PPR"/>
    <property type="match status" value="5"/>
</dbReference>
<dbReference type="Proteomes" id="UP001454036">
    <property type="component" value="Unassembled WGS sequence"/>
</dbReference>
<dbReference type="Pfam" id="PF13041">
    <property type="entry name" value="PPR_2"/>
    <property type="match status" value="3"/>
</dbReference>
<evidence type="ECO:0000256" key="1">
    <source>
        <dbReference type="ARBA" id="ARBA00022737"/>
    </source>
</evidence>
<comment type="caution">
    <text evidence="3">The sequence shown here is derived from an EMBL/GenBank/DDBJ whole genome shotgun (WGS) entry which is preliminary data.</text>
</comment>
<feature type="repeat" description="PPR" evidence="2">
    <location>
        <begin position="250"/>
        <end position="284"/>
    </location>
</feature>
<feature type="repeat" description="PPR" evidence="2">
    <location>
        <begin position="219"/>
        <end position="249"/>
    </location>
</feature>
<protein>
    <recommendedName>
        <fullName evidence="5">Pentatricopeptide repeat-containing protein</fullName>
    </recommendedName>
</protein>
<feature type="repeat" description="PPR" evidence="2">
    <location>
        <begin position="351"/>
        <end position="385"/>
    </location>
</feature>
<dbReference type="InterPro" id="IPR011990">
    <property type="entry name" value="TPR-like_helical_dom_sf"/>
</dbReference>
<keyword evidence="4" id="KW-1185">Reference proteome</keyword>
<keyword evidence="1" id="KW-0677">Repeat</keyword>
<dbReference type="InterPro" id="IPR002885">
    <property type="entry name" value="PPR_rpt"/>
</dbReference>
<dbReference type="InterPro" id="IPR046960">
    <property type="entry name" value="PPR_At4g14850-like_plant"/>
</dbReference>
<feature type="repeat" description="PPR" evidence="2">
    <location>
        <begin position="87"/>
        <end position="121"/>
    </location>
</feature>